<protein>
    <submittedName>
        <fullName evidence="1">Uncharacterized protein</fullName>
    </submittedName>
</protein>
<evidence type="ECO:0000313" key="2">
    <source>
        <dbReference type="Proteomes" id="UP000315724"/>
    </source>
</evidence>
<organism evidence="1 2">
    <name type="scientific">Thalassoglobus polymorphus</name>
    <dbReference type="NCBI Taxonomy" id="2527994"/>
    <lineage>
        <taxon>Bacteria</taxon>
        <taxon>Pseudomonadati</taxon>
        <taxon>Planctomycetota</taxon>
        <taxon>Planctomycetia</taxon>
        <taxon>Planctomycetales</taxon>
        <taxon>Planctomycetaceae</taxon>
        <taxon>Thalassoglobus</taxon>
    </lineage>
</organism>
<name>A0A517QHR8_9PLAN</name>
<reference evidence="1 2" key="1">
    <citation type="submission" date="2019-02" db="EMBL/GenBank/DDBJ databases">
        <title>Deep-cultivation of Planctomycetes and their phenomic and genomic characterization uncovers novel biology.</title>
        <authorList>
            <person name="Wiegand S."/>
            <person name="Jogler M."/>
            <person name="Boedeker C."/>
            <person name="Pinto D."/>
            <person name="Vollmers J."/>
            <person name="Rivas-Marin E."/>
            <person name="Kohn T."/>
            <person name="Peeters S.H."/>
            <person name="Heuer A."/>
            <person name="Rast P."/>
            <person name="Oberbeckmann S."/>
            <person name="Bunk B."/>
            <person name="Jeske O."/>
            <person name="Meyerdierks A."/>
            <person name="Storesund J.E."/>
            <person name="Kallscheuer N."/>
            <person name="Luecker S."/>
            <person name="Lage O.M."/>
            <person name="Pohl T."/>
            <person name="Merkel B.J."/>
            <person name="Hornburger P."/>
            <person name="Mueller R.-W."/>
            <person name="Bruemmer F."/>
            <person name="Labrenz M."/>
            <person name="Spormann A.M."/>
            <person name="Op den Camp H."/>
            <person name="Overmann J."/>
            <person name="Amann R."/>
            <person name="Jetten M.S.M."/>
            <person name="Mascher T."/>
            <person name="Medema M.H."/>
            <person name="Devos D.P."/>
            <person name="Kaster A.-K."/>
            <person name="Ovreas L."/>
            <person name="Rohde M."/>
            <person name="Galperin M.Y."/>
            <person name="Jogler C."/>
        </authorList>
    </citation>
    <scope>NUCLEOTIDE SEQUENCE [LARGE SCALE GENOMIC DNA]</scope>
    <source>
        <strain evidence="1 2">Mal48</strain>
    </source>
</reference>
<dbReference type="AlphaFoldDB" id="A0A517QHR8"/>
<accession>A0A517QHR8</accession>
<sequence>MRVAAETFVSFLQHPLEAATSLRGQRTAHSARKLCDSVNCRLRRFVFQSHIRFEGEFICFKARLQSEIVCSGASFELVFGVEIAPSEAPGERSTTTQDAAICLQTNREIVPSNVEKSGYFRGFWLVLNRAIADWLTHLLSGSPRKQSCVEGPHSDVSRSLFFVSFTVFVNFSVRARLAINSQIHSCGCERTAFQSRSPRSVFPK</sequence>
<dbReference type="KEGG" id="tpol:Mal48_04020"/>
<dbReference type="EMBL" id="CP036267">
    <property type="protein sequence ID" value="QDT31170.1"/>
    <property type="molecule type" value="Genomic_DNA"/>
</dbReference>
<proteinExistence type="predicted"/>
<keyword evidence="2" id="KW-1185">Reference proteome</keyword>
<dbReference type="Proteomes" id="UP000315724">
    <property type="component" value="Chromosome"/>
</dbReference>
<evidence type="ECO:0000313" key="1">
    <source>
        <dbReference type="EMBL" id="QDT31170.1"/>
    </source>
</evidence>
<gene>
    <name evidence="1" type="ORF">Mal48_04020</name>
</gene>